<reference evidence="1 2" key="1">
    <citation type="submission" date="2012-05" db="EMBL/GenBank/DDBJ databases">
        <title>Recombination and specialization in a pathogen metapopulation.</title>
        <authorList>
            <person name="Gardiner A."/>
            <person name="Kemen E."/>
            <person name="Schultz-Larsen T."/>
            <person name="MacLean D."/>
            <person name="Van Oosterhout C."/>
            <person name="Jones J.D.G."/>
        </authorList>
    </citation>
    <scope>NUCLEOTIDE SEQUENCE [LARGE SCALE GENOMIC DNA]</scope>
    <source>
        <strain evidence="1 2">Ac Nc2</strain>
    </source>
</reference>
<dbReference type="InParanoid" id="A0A024G8D6"/>
<dbReference type="Proteomes" id="UP000053237">
    <property type="component" value="Unassembled WGS sequence"/>
</dbReference>
<dbReference type="AlphaFoldDB" id="A0A024G8D6"/>
<organism evidence="1 2">
    <name type="scientific">Albugo candida</name>
    <dbReference type="NCBI Taxonomy" id="65357"/>
    <lineage>
        <taxon>Eukaryota</taxon>
        <taxon>Sar</taxon>
        <taxon>Stramenopiles</taxon>
        <taxon>Oomycota</taxon>
        <taxon>Peronosporomycetes</taxon>
        <taxon>Albuginales</taxon>
        <taxon>Albuginaceae</taxon>
        <taxon>Albugo</taxon>
    </lineage>
</organism>
<accession>A0A024G8D6</accession>
<keyword evidence="2" id="KW-1185">Reference proteome</keyword>
<sequence>MCFVSLQLDSVRYSWARIIFSAPSVLRSLRRLVRYKDSKLSCGCHIQSQEDTTCGEVSGTNLKMWIDSKLLYTRKETLYVTFSLQECHAAEIVCLSKESKDYKMRIDLDFEAIEISESYDNMMKEELSQKKHVETENGFEGHCGAVFPSDIDCLEHCLGWI</sequence>
<name>A0A024G8D6_9STRA</name>
<dbReference type="EMBL" id="CAIX01000044">
    <property type="protein sequence ID" value="CCI43141.1"/>
    <property type="molecule type" value="Genomic_DNA"/>
</dbReference>
<proteinExistence type="predicted"/>
<comment type="caution">
    <text evidence="1">The sequence shown here is derived from an EMBL/GenBank/DDBJ whole genome shotgun (WGS) entry which is preliminary data.</text>
</comment>
<evidence type="ECO:0000313" key="1">
    <source>
        <dbReference type="EMBL" id="CCI43141.1"/>
    </source>
</evidence>
<evidence type="ECO:0000313" key="2">
    <source>
        <dbReference type="Proteomes" id="UP000053237"/>
    </source>
</evidence>
<gene>
    <name evidence="1" type="ORF">BN9_039250</name>
</gene>
<protein>
    <submittedName>
        <fullName evidence="1">Uncharacterized protein</fullName>
    </submittedName>
</protein>